<reference evidence="9 10" key="1">
    <citation type="submission" date="2019-10" db="EMBL/GenBank/DDBJ databases">
        <authorList>
            <person name="Palmer J.M."/>
        </authorList>
    </citation>
    <scope>NUCLEOTIDE SEQUENCE [LARGE SCALE GENOMIC DNA]</scope>
    <source>
        <strain evidence="9 10">TWF694</strain>
    </source>
</reference>
<dbReference type="EMBL" id="JAVHJO010000007">
    <property type="protein sequence ID" value="KAK6538646.1"/>
    <property type="molecule type" value="Genomic_DNA"/>
</dbReference>
<feature type="domain" description="Aminoacyl-transfer RNA synthetases class-II family profile" evidence="8">
    <location>
        <begin position="336"/>
        <end position="789"/>
    </location>
</feature>
<evidence type="ECO:0000256" key="2">
    <source>
        <dbReference type="ARBA" id="ARBA00022598"/>
    </source>
</evidence>
<dbReference type="SUPFAM" id="SSF55681">
    <property type="entry name" value="Class II aaRS and biotin synthetases"/>
    <property type="match status" value="1"/>
</dbReference>
<dbReference type="InterPro" id="IPR004524">
    <property type="entry name" value="Asp-tRNA-ligase_1"/>
</dbReference>
<evidence type="ECO:0000313" key="9">
    <source>
        <dbReference type="EMBL" id="KAK6538646.1"/>
    </source>
</evidence>
<dbReference type="InterPro" id="IPR012340">
    <property type="entry name" value="NA-bd_OB-fold"/>
</dbReference>
<dbReference type="PROSITE" id="PS50862">
    <property type="entry name" value="AA_TRNA_LIGASE_II"/>
    <property type="match status" value="1"/>
</dbReference>
<feature type="compositionally biased region" description="Basic and acidic residues" evidence="7">
    <location>
        <begin position="936"/>
        <end position="952"/>
    </location>
</feature>
<dbReference type="HAMAP" id="MF_00044">
    <property type="entry name" value="Asp_tRNA_synth_type1"/>
    <property type="match status" value="1"/>
</dbReference>
<name>A0AAV9XAI7_9PEZI</name>
<dbReference type="NCBIfam" id="NF001750">
    <property type="entry name" value="PRK00476.1"/>
    <property type="match status" value="1"/>
</dbReference>
<dbReference type="InterPro" id="IPR004115">
    <property type="entry name" value="GAD-like_sf"/>
</dbReference>
<feature type="region of interest" description="Disordered" evidence="7">
    <location>
        <begin position="916"/>
        <end position="1070"/>
    </location>
</feature>
<dbReference type="InterPro" id="IPR006195">
    <property type="entry name" value="aa-tRNA-synth_II"/>
</dbReference>
<dbReference type="Gene3D" id="3.30.1360.30">
    <property type="entry name" value="GAD-like domain"/>
    <property type="match status" value="1"/>
</dbReference>
<proteinExistence type="inferred from homology"/>
<evidence type="ECO:0000256" key="3">
    <source>
        <dbReference type="ARBA" id="ARBA00022741"/>
    </source>
</evidence>
<dbReference type="GO" id="GO:0005739">
    <property type="term" value="C:mitochondrion"/>
    <property type="evidence" value="ECO:0007669"/>
    <property type="project" value="TreeGrafter"/>
</dbReference>
<dbReference type="InterPro" id="IPR045864">
    <property type="entry name" value="aa-tRNA-synth_II/BPL/LPL"/>
</dbReference>
<dbReference type="Proteomes" id="UP001365542">
    <property type="component" value="Unassembled WGS sequence"/>
</dbReference>
<dbReference type="NCBIfam" id="TIGR00459">
    <property type="entry name" value="aspS_bact"/>
    <property type="match status" value="1"/>
</dbReference>
<dbReference type="GO" id="GO:0006422">
    <property type="term" value="P:aspartyl-tRNA aminoacylation"/>
    <property type="evidence" value="ECO:0007669"/>
    <property type="project" value="TreeGrafter"/>
</dbReference>
<dbReference type="Pfam" id="PF00152">
    <property type="entry name" value="tRNA-synt_2"/>
    <property type="match status" value="1"/>
</dbReference>
<evidence type="ECO:0000313" key="10">
    <source>
        <dbReference type="Proteomes" id="UP001365542"/>
    </source>
</evidence>
<dbReference type="GO" id="GO:0004815">
    <property type="term" value="F:aspartate-tRNA ligase activity"/>
    <property type="evidence" value="ECO:0007669"/>
    <property type="project" value="TreeGrafter"/>
</dbReference>
<accession>A0AAV9XAI7</accession>
<protein>
    <submittedName>
        <fullName evidence="9">Aspartyl-tRNA synthetase 2, mitochondrial</fullName>
    </submittedName>
</protein>
<comment type="caution">
    <text evidence="9">The sequence shown here is derived from an EMBL/GenBank/DDBJ whole genome shotgun (WGS) entry which is preliminary data.</text>
</comment>
<gene>
    <name evidence="9" type="primary">DARS2</name>
    <name evidence="9" type="ORF">TWF694_010224</name>
</gene>
<keyword evidence="3" id="KW-0547">Nucleotide-binding</keyword>
<keyword evidence="2" id="KW-0436">Ligase</keyword>
<comment type="similarity">
    <text evidence="1">Belongs to the class-II aminoacyl-tRNA synthetase family. Type 1 subfamily.</text>
</comment>
<dbReference type="GO" id="GO:0005524">
    <property type="term" value="F:ATP binding"/>
    <property type="evidence" value="ECO:0007669"/>
    <property type="project" value="UniProtKB-KW"/>
</dbReference>
<dbReference type="InterPro" id="IPR004364">
    <property type="entry name" value="Aa-tRNA-synt_II"/>
</dbReference>
<feature type="compositionally biased region" description="Basic and acidic residues" evidence="7">
    <location>
        <begin position="831"/>
        <end position="846"/>
    </location>
</feature>
<feature type="region of interest" description="Disordered" evidence="7">
    <location>
        <begin position="827"/>
        <end position="857"/>
    </location>
</feature>
<feature type="compositionally biased region" description="Polar residues" evidence="7">
    <location>
        <begin position="922"/>
        <end position="932"/>
    </location>
</feature>
<feature type="region of interest" description="Disordered" evidence="7">
    <location>
        <begin position="171"/>
        <end position="197"/>
    </location>
</feature>
<evidence type="ECO:0000256" key="1">
    <source>
        <dbReference type="ARBA" id="ARBA00006303"/>
    </source>
</evidence>
<organism evidence="9 10">
    <name type="scientific">Orbilia ellipsospora</name>
    <dbReference type="NCBI Taxonomy" id="2528407"/>
    <lineage>
        <taxon>Eukaryota</taxon>
        <taxon>Fungi</taxon>
        <taxon>Dikarya</taxon>
        <taxon>Ascomycota</taxon>
        <taxon>Pezizomycotina</taxon>
        <taxon>Orbiliomycetes</taxon>
        <taxon>Orbiliales</taxon>
        <taxon>Orbiliaceae</taxon>
        <taxon>Orbilia</taxon>
    </lineage>
</organism>
<evidence type="ECO:0000256" key="7">
    <source>
        <dbReference type="SAM" id="MobiDB-lite"/>
    </source>
</evidence>
<feature type="compositionally biased region" description="Basic and acidic residues" evidence="7">
    <location>
        <begin position="1035"/>
        <end position="1070"/>
    </location>
</feature>
<keyword evidence="10" id="KW-1185">Reference proteome</keyword>
<keyword evidence="6" id="KW-0030">Aminoacyl-tRNA synthetase</keyword>
<keyword evidence="5" id="KW-0648">Protein biosynthesis</keyword>
<feature type="compositionally biased region" description="Polar residues" evidence="7">
    <location>
        <begin position="954"/>
        <end position="968"/>
    </location>
</feature>
<dbReference type="Gene3D" id="3.30.930.10">
    <property type="entry name" value="Bira Bifunctional Protein, Domain 2"/>
    <property type="match status" value="1"/>
</dbReference>
<dbReference type="SUPFAM" id="SSF50249">
    <property type="entry name" value="Nucleic acid-binding proteins"/>
    <property type="match status" value="1"/>
</dbReference>
<evidence type="ECO:0000256" key="4">
    <source>
        <dbReference type="ARBA" id="ARBA00022840"/>
    </source>
</evidence>
<dbReference type="PANTHER" id="PTHR22594">
    <property type="entry name" value="ASPARTYL/LYSYL-TRNA SYNTHETASE"/>
    <property type="match status" value="1"/>
</dbReference>
<sequence length="1070" mass="121768">MTAPFHVCTRCRLGIVRAARPLIARQPHASIRQSPTGFPNQWLSIRAYSNKFDNVDEDKAMDQEIVSEEEYKRMRVEGFEKKRERAHQVARAKEKAENISRQSDLKELETKESEIKLLNPRRLVRRQLGRSARFTVGRMVSPQKTRRSEKLYRSPLLRAYYALPPLPDPQYTLSDGLKRPQDSGLLPPDSSNYDFPLEPKERRTIESINSQDIGSKIQVRGWLLSVQAIGKKLAFIKIGHDGREFQATVHNDTPYKDIEYLKSLKPHTPVEIEGVLQYRNENHEGIPHIYLCSELLLSNIKLIGNSPAEPIIPDTVYDPKQRYLTLRTNQKAFGALKLRSEVSFLCRQVLRDEGFTEVETPLLFKSTPEGAREFLVPTRNQNMMYALPQSPQQYKQVLMASGILKYYQFAKCFRDEALRSDRQPEFTQLDLEMGFANGSDVQRLVERLLKRIWWEFHGIELGPFPVLTYRTAMNEYGSDKPDMRYDLKIIDINDIIDSYLPPLQREYVHRFYKYELISVPNMKMHDGTFNTITKKLKEIGNLGEKMTGDQREIYRAHIYNQATRSRFRDNLKAIAPHLSEEILDKVMEDLVNRKLLRINSLVFLAKRKRESNSGGSTLMGDFRKALASVLEQKGYLTIKGHKFAWITRFPLFTKVEPDDTEPGQSSRNGYKSTHHPFTAPLNDHVTTTFLHPLRALGQHYDIVYNGVELGGGSTRIHDALLQRAILEEVLDVPASKLKDFQHLFDMLASGCPPHAGLALGFDRLVAMLMGSNSIRDVIAFPKNNNGVDPMVDSPSLVTPSQLEPYGILMENPPAVEGEDESIYPVEEAEEAKDTKVKPLEEDQGKDAEEDVEDLDEGTEIAPFNVFMSEGNESVLLNAGMGAPLESEADGKRRVLKKWSDLLDVANKQFAPKLKAREKQLLEGSSGTETVQGEENEVSKQEKETVKQEKEGVDNPNQQPNAEDNTAATSKPFAESNHEPSADIVSEPPDSAKGNIEVELKELKERLPEKDVSSKPEKASNEELKEVSQEIANQVSKEESKEDSKVETKGKPREELNEETKEEQKEPQEQL</sequence>
<dbReference type="PRINTS" id="PR01042">
    <property type="entry name" value="TRNASYNTHASP"/>
</dbReference>
<evidence type="ECO:0000256" key="5">
    <source>
        <dbReference type="ARBA" id="ARBA00022917"/>
    </source>
</evidence>
<evidence type="ECO:0000259" key="8">
    <source>
        <dbReference type="PROSITE" id="PS50862"/>
    </source>
</evidence>
<dbReference type="AlphaFoldDB" id="A0AAV9XAI7"/>
<feature type="compositionally biased region" description="Basic and acidic residues" evidence="7">
    <location>
        <begin position="995"/>
        <end position="1027"/>
    </location>
</feature>
<feature type="compositionally biased region" description="Acidic residues" evidence="7">
    <location>
        <begin position="847"/>
        <end position="857"/>
    </location>
</feature>
<dbReference type="PANTHER" id="PTHR22594:SF5">
    <property type="entry name" value="ASPARTATE--TRNA LIGASE, MITOCHONDRIAL"/>
    <property type="match status" value="1"/>
</dbReference>
<dbReference type="InterPro" id="IPR002312">
    <property type="entry name" value="Asp/Asn-tRNA-synth_IIb"/>
</dbReference>
<evidence type="ECO:0000256" key="6">
    <source>
        <dbReference type="ARBA" id="ARBA00023146"/>
    </source>
</evidence>
<keyword evidence="4" id="KW-0067">ATP-binding</keyword>
<dbReference type="Gene3D" id="2.40.50.140">
    <property type="entry name" value="Nucleic acid-binding proteins"/>
    <property type="match status" value="1"/>
</dbReference>